<keyword evidence="5" id="KW-0694">RNA-binding</keyword>
<feature type="domain" description="S1 motif" evidence="6">
    <location>
        <begin position="73"/>
        <end position="137"/>
    </location>
</feature>
<dbReference type="Proteomes" id="UP000447833">
    <property type="component" value="Unassembled WGS sequence"/>
</dbReference>
<proteinExistence type="predicted"/>
<dbReference type="EMBL" id="WMEY01000002">
    <property type="protein sequence ID" value="MYL62906.1"/>
    <property type="molecule type" value="Genomic_DNA"/>
</dbReference>
<dbReference type="InterPro" id="IPR019307">
    <property type="entry name" value="RNA-bd_AU-1/RNase_E/G"/>
</dbReference>
<dbReference type="GO" id="GO:0006364">
    <property type="term" value="P:rRNA processing"/>
    <property type="evidence" value="ECO:0007669"/>
    <property type="project" value="TreeGrafter"/>
</dbReference>
<dbReference type="Pfam" id="PF10150">
    <property type="entry name" value="RNase_E_G"/>
    <property type="match status" value="1"/>
</dbReference>
<evidence type="ECO:0000256" key="4">
    <source>
        <dbReference type="ARBA" id="ARBA00022842"/>
    </source>
</evidence>
<comment type="caution">
    <text evidence="7">The sequence shown here is derived from an EMBL/GenBank/DDBJ whole genome shotgun (WGS) entry which is preliminary data.</text>
</comment>
<name>A0A845EWK1_9BACL</name>
<evidence type="ECO:0000313" key="8">
    <source>
        <dbReference type="Proteomes" id="UP000447833"/>
    </source>
</evidence>
<keyword evidence="3" id="KW-0378">Hydrolase</keyword>
<dbReference type="InterPro" id="IPR004659">
    <property type="entry name" value="RNase_E/G"/>
</dbReference>
<sequence>MRKFCFTPILKKIKLGVQLVHYLGKLKKSTKRRAAMEFIVLKKKEWQAAAIVNDQEITDIWAEATCLKKPDQGDLIVGKVSSVLDDKNAAFVSLGSGKPGLLNGDELICAQKKKTAGERMPAVSTCIKEGQSILVQVKYPGVERKGPIVTELVSVTGESLVYMPYAGYSAVSKQLPTMRDELLRIAHEHCVEQEGLIFRTSSAYVSEEALIDELGSLREEWQRIRHSTKAVRVPSVIKKAGGIAERISRLYPLHRATELATNDEEAVKTFLPLLAKGAKVMSEEENENVLQLLDRTINGIEKTVKIGKAALHIEETNAVTAIDVDSGGVRRSNKNQTHLEVNMMAIDEIARQLRLRNIGGMIIVDFLRVDEKEREALLTKMKNKEKADKRLKVGGFTRLGLFEMQRKKAGLPLSKLI</sequence>
<dbReference type="PROSITE" id="PS50126">
    <property type="entry name" value="S1"/>
    <property type="match status" value="1"/>
</dbReference>
<dbReference type="GO" id="GO:0016787">
    <property type="term" value="F:hydrolase activity"/>
    <property type="evidence" value="ECO:0007669"/>
    <property type="project" value="UniProtKB-KW"/>
</dbReference>
<evidence type="ECO:0000313" key="7">
    <source>
        <dbReference type="EMBL" id="MYL62906.1"/>
    </source>
</evidence>
<dbReference type="AlphaFoldDB" id="A0A845EWK1"/>
<dbReference type="PANTHER" id="PTHR30001">
    <property type="entry name" value="RIBONUCLEASE"/>
    <property type="match status" value="1"/>
</dbReference>
<reference evidence="7 8" key="1">
    <citation type="submission" date="2019-11" db="EMBL/GenBank/DDBJ databases">
        <title>Genome sequences of 17 halophilic strains isolated from different environments.</title>
        <authorList>
            <person name="Furrow R.E."/>
        </authorList>
    </citation>
    <scope>NUCLEOTIDE SEQUENCE [LARGE SCALE GENOMIC DNA]</scope>
    <source>
        <strain evidence="7 8">22506_14_FS</strain>
    </source>
</reference>
<dbReference type="GO" id="GO:0003723">
    <property type="term" value="F:RNA binding"/>
    <property type="evidence" value="ECO:0007669"/>
    <property type="project" value="UniProtKB-KW"/>
</dbReference>
<dbReference type="PANTHER" id="PTHR30001:SF0">
    <property type="entry name" value="RIBONUCLEASE G"/>
    <property type="match status" value="1"/>
</dbReference>
<dbReference type="Gene3D" id="2.40.50.140">
    <property type="entry name" value="Nucleic acid-binding proteins"/>
    <property type="match status" value="1"/>
</dbReference>
<dbReference type="InterPro" id="IPR003029">
    <property type="entry name" value="S1_domain"/>
</dbReference>
<keyword evidence="2" id="KW-0479">Metal-binding</keyword>
<dbReference type="GO" id="GO:0004540">
    <property type="term" value="F:RNA nuclease activity"/>
    <property type="evidence" value="ECO:0007669"/>
    <property type="project" value="InterPro"/>
</dbReference>
<dbReference type="SUPFAM" id="SSF50249">
    <property type="entry name" value="Nucleic acid-binding proteins"/>
    <property type="match status" value="1"/>
</dbReference>
<dbReference type="InterPro" id="IPR012340">
    <property type="entry name" value="NA-bd_OB-fold"/>
</dbReference>
<evidence type="ECO:0000256" key="2">
    <source>
        <dbReference type="ARBA" id="ARBA00022723"/>
    </source>
</evidence>
<keyword evidence="4" id="KW-0460">Magnesium</keyword>
<accession>A0A845EWK1</accession>
<gene>
    <name evidence="7" type="ORF">GLW07_05980</name>
</gene>
<evidence type="ECO:0000256" key="3">
    <source>
        <dbReference type="ARBA" id="ARBA00022801"/>
    </source>
</evidence>
<comment type="cofactor">
    <cofactor evidence="1">
        <name>Mg(2+)</name>
        <dbReference type="ChEBI" id="CHEBI:18420"/>
    </cofactor>
</comment>
<evidence type="ECO:0000256" key="1">
    <source>
        <dbReference type="ARBA" id="ARBA00001946"/>
    </source>
</evidence>
<evidence type="ECO:0000256" key="5">
    <source>
        <dbReference type="ARBA" id="ARBA00022884"/>
    </source>
</evidence>
<evidence type="ECO:0000259" key="6">
    <source>
        <dbReference type="PROSITE" id="PS50126"/>
    </source>
</evidence>
<organism evidence="7 8">
    <name type="scientific">Guptibacillus hwajinpoensis</name>
    <dbReference type="NCBI Taxonomy" id="208199"/>
    <lineage>
        <taxon>Bacteria</taxon>
        <taxon>Bacillati</taxon>
        <taxon>Bacillota</taxon>
        <taxon>Bacilli</taxon>
        <taxon>Bacillales</taxon>
        <taxon>Guptibacillaceae</taxon>
        <taxon>Guptibacillus</taxon>
    </lineage>
</organism>
<dbReference type="GO" id="GO:0005737">
    <property type="term" value="C:cytoplasm"/>
    <property type="evidence" value="ECO:0007669"/>
    <property type="project" value="TreeGrafter"/>
</dbReference>
<dbReference type="GO" id="GO:0046872">
    <property type="term" value="F:metal ion binding"/>
    <property type="evidence" value="ECO:0007669"/>
    <property type="project" value="UniProtKB-KW"/>
</dbReference>
<protein>
    <recommendedName>
        <fullName evidence="6">S1 motif domain-containing protein</fullName>
    </recommendedName>
</protein>